<keyword evidence="5" id="KW-1185">Reference proteome</keyword>
<evidence type="ECO:0000256" key="2">
    <source>
        <dbReference type="ARBA" id="ARBA00023315"/>
    </source>
</evidence>
<dbReference type="GO" id="GO:0008080">
    <property type="term" value="F:N-acetyltransferase activity"/>
    <property type="evidence" value="ECO:0007669"/>
    <property type="project" value="UniProtKB-ARBA"/>
</dbReference>
<evidence type="ECO:0000256" key="1">
    <source>
        <dbReference type="ARBA" id="ARBA00022679"/>
    </source>
</evidence>
<dbReference type="PANTHER" id="PTHR10545:SF29">
    <property type="entry name" value="GH14572P-RELATED"/>
    <property type="match status" value="1"/>
</dbReference>
<dbReference type="InterPro" id="IPR000182">
    <property type="entry name" value="GNAT_dom"/>
</dbReference>
<sequence length="156" mass="16788">MITTREAVATDVPVLHAMLLALARHDGGSKVGSPETLLRYGFGRRPLFRAILAEREGEALGMVIFYPDYSTHRGEPGLYVQDIWVEEAARGLGLGKRLLAAAQGVGRADWGSAYVTLGVDPANAQARAVYARLGFRARGYEFLILDGAGLAEVEAT</sequence>
<dbReference type="Pfam" id="PF00583">
    <property type="entry name" value="Acetyltransf_1"/>
    <property type="match status" value="1"/>
</dbReference>
<name>A0A8G0ZXU7_9RHOB</name>
<evidence type="ECO:0000313" key="5">
    <source>
        <dbReference type="Proteomes" id="UP000826300"/>
    </source>
</evidence>
<feature type="domain" description="N-acetyltransferase" evidence="3">
    <location>
        <begin position="2"/>
        <end position="156"/>
    </location>
</feature>
<dbReference type="CDD" id="cd04301">
    <property type="entry name" value="NAT_SF"/>
    <property type="match status" value="1"/>
</dbReference>
<reference evidence="4" key="1">
    <citation type="submission" date="2021-02" db="EMBL/GenBank/DDBJ databases">
        <title>Rhodobacter shimadae sp. nov., an aerobic anoxygenic phototrophic bacterium isolated from a hot spring.</title>
        <authorList>
            <person name="Muramatsu S."/>
            <person name="Haruta S."/>
            <person name="Hirose S."/>
            <person name="Hanada S."/>
        </authorList>
    </citation>
    <scope>NUCLEOTIDE SEQUENCE</scope>
    <source>
        <strain evidence="4">N10</strain>
    </source>
</reference>
<dbReference type="AlphaFoldDB" id="A0A8G0ZXU7"/>
<dbReference type="EMBL" id="CP069370">
    <property type="protein sequence ID" value="QYZ70740.1"/>
    <property type="molecule type" value="Genomic_DNA"/>
</dbReference>
<gene>
    <name evidence="4" type="ORF">JO391_04290</name>
</gene>
<dbReference type="SUPFAM" id="SSF55729">
    <property type="entry name" value="Acyl-CoA N-acyltransferases (Nat)"/>
    <property type="match status" value="1"/>
</dbReference>
<accession>A0A8G0ZXU7</accession>
<dbReference type="Gene3D" id="3.40.630.30">
    <property type="match status" value="1"/>
</dbReference>
<organism evidence="4 5">
    <name type="scientific">Neotabrizicola shimadae</name>
    <dbReference type="NCBI Taxonomy" id="2807096"/>
    <lineage>
        <taxon>Bacteria</taxon>
        <taxon>Pseudomonadati</taxon>
        <taxon>Pseudomonadota</taxon>
        <taxon>Alphaproteobacteria</taxon>
        <taxon>Rhodobacterales</taxon>
        <taxon>Paracoccaceae</taxon>
        <taxon>Neotabrizicola</taxon>
    </lineage>
</organism>
<dbReference type="PROSITE" id="PS51186">
    <property type="entry name" value="GNAT"/>
    <property type="match status" value="1"/>
</dbReference>
<proteinExistence type="predicted"/>
<keyword evidence="2" id="KW-0012">Acyltransferase</keyword>
<dbReference type="InterPro" id="IPR016181">
    <property type="entry name" value="Acyl_CoA_acyltransferase"/>
</dbReference>
<evidence type="ECO:0000259" key="3">
    <source>
        <dbReference type="PROSITE" id="PS51186"/>
    </source>
</evidence>
<dbReference type="PANTHER" id="PTHR10545">
    <property type="entry name" value="DIAMINE N-ACETYLTRANSFERASE"/>
    <property type="match status" value="1"/>
</dbReference>
<protein>
    <submittedName>
        <fullName evidence="4">GNAT family N-acetyltransferase</fullName>
    </submittedName>
</protein>
<keyword evidence="1" id="KW-0808">Transferase</keyword>
<dbReference type="Proteomes" id="UP000826300">
    <property type="component" value="Chromosome"/>
</dbReference>
<dbReference type="InterPro" id="IPR051016">
    <property type="entry name" value="Diverse_Substrate_AcTransf"/>
</dbReference>
<evidence type="ECO:0000313" key="4">
    <source>
        <dbReference type="EMBL" id="QYZ70740.1"/>
    </source>
</evidence>
<dbReference type="KEGG" id="nsm:JO391_04290"/>
<dbReference type="RefSeq" id="WP_220662957.1">
    <property type="nucleotide sequence ID" value="NZ_CP069370.1"/>
</dbReference>